<comment type="similarity">
    <text evidence="1 9">Belongs to the peptidase S11 family.</text>
</comment>
<comment type="caution">
    <text evidence="13">The sequence shown here is derived from an EMBL/GenBank/DDBJ whole genome shotgun (WGS) entry which is preliminary data.</text>
</comment>
<feature type="chain" id="PRO_5032962910" evidence="11">
    <location>
        <begin position="28"/>
        <end position="404"/>
    </location>
</feature>
<feature type="region of interest" description="Disordered" evidence="10">
    <location>
        <begin position="316"/>
        <end position="342"/>
    </location>
</feature>
<feature type="domain" description="Peptidase S11 D-alanyl-D-alanine carboxypeptidase A N-terminal" evidence="12">
    <location>
        <begin position="38"/>
        <end position="264"/>
    </location>
</feature>
<gene>
    <name evidence="13" type="ORF">GRH90_08770</name>
</gene>
<dbReference type="InterPro" id="IPR001967">
    <property type="entry name" value="Peptidase_S11_N"/>
</dbReference>
<keyword evidence="14" id="KW-1185">Reference proteome</keyword>
<dbReference type="GO" id="GO:0006508">
    <property type="term" value="P:proteolysis"/>
    <property type="evidence" value="ECO:0007669"/>
    <property type="project" value="InterPro"/>
</dbReference>
<dbReference type="EMBL" id="WUBS01000005">
    <property type="protein sequence ID" value="NDL62838.1"/>
    <property type="molecule type" value="Genomic_DNA"/>
</dbReference>
<keyword evidence="5" id="KW-0573">Peptidoglycan synthesis</keyword>
<dbReference type="GO" id="GO:0071555">
    <property type="term" value="P:cell wall organization"/>
    <property type="evidence" value="ECO:0007669"/>
    <property type="project" value="UniProtKB-KW"/>
</dbReference>
<reference evidence="13 14" key="2">
    <citation type="submission" date="2020-02" db="EMBL/GenBank/DDBJ databases">
        <title>The new genus of Enterobacteriales.</title>
        <authorList>
            <person name="Kim I.S."/>
        </authorList>
    </citation>
    <scope>NUCLEOTIDE SEQUENCE [LARGE SCALE GENOMIC DNA]</scope>
    <source>
        <strain evidence="13 14">SAP-6</strain>
    </source>
</reference>
<keyword evidence="6" id="KW-0961">Cell wall biogenesis/degradation</keyword>
<dbReference type="GO" id="GO:0009002">
    <property type="term" value="F:serine-type D-Ala-D-Ala carboxypeptidase activity"/>
    <property type="evidence" value="ECO:0007669"/>
    <property type="project" value="InterPro"/>
</dbReference>
<evidence type="ECO:0000256" key="4">
    <source>
        <dbReference type="ARBA" id="ARBA00022960"/>
    </source>
</evidence>
<feature type="region of interest" description="Disordered" evidence="10">
    <location>
        <begin position="355"/>
        <end position="404"/>
    </location>
</feature>
<dbReference type="EC" id="3.4.21.-" evidence="13"/>
<evidence type="ECO:0000256" key="5">
    <source>
        <dbReference type="ARBA" id="ARBA00022984"/>
    </source>
</evidence>
<dbReference type="NCBIfam" id="NF008668">
    <property type="entry name" value="PRK11669.1"/>
    <property type="match status" value="1"/>
</dbReference>
<dbReference type="Proteomes" id="UP000461443">
    <property type="component" value="Unassembled WGS sequence"/>
</dbReference>
<feature type="active site" description="Acyl-ester intermediate" evidence="7">
    <location>
        <position position="71"/>
    </location>
</feature>
<evidence type="ECO:0000256" key="7">
    <source>
        <dbReference type="PIRSR" id="PIRSR618044-1"/>
    </source>
</evidence>
<evidence type="ECO:0000256" key="8">
    <source>
        <dbReference type="PIRSR" id="PIRSR618044-2"/>
    </source>
</evidence>
<evidence type="ECO:0000259" key="12">
    <source>
        <dbReference type="Pfam" id="PF00768"/>
    </source>
</evidence>
<dbReference type="Gene3D" id="3.40.710.10">
    <property type="entry name" value="DD-peptidase/beta-lactamase superfamily"/>
    <property type="match status" value="1"/>
</dbReference>
<keyword evidence="3 13" id="KW-0378">Hydrolase</keyword>
<feature type="active site" description="Proton acceptor" evidence="7">
    <location>
        <position position="74"/>
    </location>
</feature>
<keyword evidence="2 11" id="KW-0732">Signal</keyword>
<dbReference type="InterPro" id="IPR012338">
    <property type="entry name" value="Beta-lactam/transpept-like"/>
</dbReference>
<evidence type="ECO:0000256" key="9">
    <source>
        <dbReference type="RuleBase" id="RU004016"/>
    </source>
</evidence>
<dbReference type="Pfam" id="PF00768">
    <property type="entry name" value="Peptidase_S11"/>
    <property type="match status" value="1"/>
</dbReference>
<dbReference type="AlphaFoldDB" id="A0A845SJP7"/>
<dbReference type="PRINTS" id="PR00725">
    <property type="entry name" value="DADACBPTASE1"/>
</dbReference>
<feature type="active site" evidence="7">
    <location>
        <position position="128"/>
    </location>
</feature>
<proteinExistence type="inferred from homology"/>
<organism evidence="13 14">
    <name type="scientific">Acerihabitans arboris</name>
    <dbReference type="NCBI Taxonomy" id="2691583"/>
    <lineage>
        <taxon>Bacteria</taxon>
        <taxon>Pseudomonadati</taxon>
        <taxon>Pseudomonadota</taxon>
        <taxon>Gammaproteobacteria</taxon>
        <taxon>Enterobacterales</taxon>
        <taxon>Pectobacteriaceae</taxon>
        <taxon>Acerihabitans</taxon>
    </lineage>
</organism>
<accession>A0A845SJP7</accession>
<evidence type="ECO:0000256" key="10">
    <source>
        <dbReference type="SAM" id="MobiDB-lite"/>
    </source>
</evidence>
<evidence type="ECO:0000256" key="2">
    <source>
        <dbReference type="ARBA" id="ARBA00022729"/>
    </source>
</evidence>
<evidence type="ECO:0000256" key="3">
    <source>
        <dbReference type="ARBA" id="ARBA00022801"/>
    </source>
</evidence>
<dbReference type="SUPFAM" id="SSF56601">
    <property type="entry name" value="beta-lactamase/transpeptidase-like"/>
    <property type="match status" value="1"/>
</dbReference>
<evidence type="ECO:0000256" key="6">
    <source>
        <dbReference type="ARBA" id="ARBA00023316"/>
    </source>
</evidence>
<protein>
    <submittedName>
        <fullName evidence="13">D-alanyl-D-alanine endopeptidase</fullName>
        <ecNumber evidence="13">3.4.21.-</ecNumber>
    </submittedName>
</protein>
<evidence type="ECO:0000313" key="13">
    <source>
        <dbReference type="EMBL" id="NDL62838.1"/>
    </source>
</evidence>
<evidence type="ECO:0000313" key="14">
    <source>
        <dbReference type="Proteomes" id="UP000461443"/>
    </source>
</evidence>
<name>A0A845SJP7_9GAMM</name>
<reference evidence="13 14" key="1">
    <citation type="submission" date="2019-12" db="EMBL/GenBank/DDBJ databases">
        <authorList>
            <person name="Lee S.D."/>
        </authorList>
    </citation>
    <scope>NUCLEOTIDE SEQUENCE [LARGE SCALE GENOMIC DNA]</scope>
    <source>
        <strain evidence="13 14">SAP-6</strain>
    </source>
</reference>
<dbReference type="GO" id="GO:0009252">
    <property type="term" value="P:peptidoglycan biosynthetic process"/>
    <property type="evidence" value="ECO:0007669"/>
    <property type="project" value="UniProtKB-KW"/>
</dbReference>
<dbReference type="PANTHER" id="PTHR21581:SF26">
    <property type="entry name" value="D-ALANYL-D-ALANINE ENDOPEPTIDASE"/>
    <property type="match status" value="1"/>
</dbReference>
<dbReference type="GO" id="GO:0008360">
    <property type="term" value="P:regulation of cell shape"/>
    <property type="evidence" value="ECO:0007669"/>
    <property type="project" value="UniProtKB-KW"/>
</dbReference>
<keyword evidence="4" id="KW-0133">Cell shape</keyword>
<evidence type="ECO:0000256" key="1">
    <source>
        <dbReference type="ARBA" id="ARBA00007164"/>
    </source>
</evidence>
<feature type="binding site" evidence="8">
    <location>
        <position position="235"/>
    </location>
    <ligand>
        <name>substrate</name>
    </ligand>
</feature>
<dbReference type="InterPro" id="IPR018044">
    <property type="entry name" value="Peptidase_S11"/>
</dbReference>
<sequence length="404" mass="43637">MLSLFRVACFGVSLFTLTNVMINDARAAVDAQTTPLVSPLVIASGSAIVFDMTDNHLLYSSNADKVMPIASLSKLMTAIVVLDAKQPLDEIISVDIHETPELRGVFSRVRVGSEISRRNMLLLALMSSENRAAASLAHHYPGGYPAFIAAMNAKARSLGMMNTHYVEPTGLSFNNVSTARDLSKLLIDSQQYPLLTELSTTHETMATFSNPPYTLPFRNTNHLVYRPDWTIQLTKTGFTNPAGHCLVMRTVINHRPVGLVVLDAYGKYTHFADAGRIRNWLETGQASPLPSAVFPAAPALLSIRSAYKPAAHRAARANNNKLKSHAAGQTAYKKTRSGKPGQAAAVKTARAAQATAARKVKPGQTAYKKAKAAKPGQTAYKKSKAHPSGQTAKNSAGDREKQVD</sequence>
<feature type="signal peptide" evidence="11">
    <location>
        <begin position="1"/>
        <end position="27"/>
    </location>
</feature>
<evidence type="ECO:0000256" key="11">
    <source>
        <dbReference type="SAM" id="SignalP"/>
    </source>
</evidence>
<dbReference type="PANTHER" id="PTHR21581">
    <property type="entry name" value="D-ALANYL-D-ALANINE CARBOXYPEPTIDASE"/>
    <property type="match status" value="1"/>
</dbReference>